<dbReference type="GO" id="GO:0005524">
    <property type="term" value="F:ATP binding"/>
    <property type="evidence" value="ECO:0007669"/>
    <property type="project" value="UniProtKB-KW"/>
</dbReference>
<dbReference type="PANTHER" id="PTHR19375">
    <property type="entry name" value="HEAT SHOCK PROTEIN 70KDA"/>
    <property type="match status" value="1"/>
</dbReference>
<dbReference type="OrthoDB" id="3789372at2759"/>
<evidence type="ECO:0000256" key="2">
    <source>
        <dbReference type="ARBA" id="ARBA00022840"/>
    </source>
</evidence>
<keyword evidence="1" id="KW-0547">Nucleotide-binding</keyword>
<dbReference type="KEGG" id="ptm:GSPATT00035703001"/>
<dbReference type="RefSeq" id="XP_001433971.1">
    <property type="nucleotide sequence ID" value="XM_001433934.1"/>
</dbReference>
<dbReference type="Gene3D" id="1.20.1270.10">
    <property type="match status" value="1"/>
</dbReference>
<keyword evidence="5" id="KW-1185">Reference proteome</keyword>
<dbReference type="Pfam" id="PF00012">
    <property type="entry name" value="HSP70"/>
    <property type="match status" value="1"/>
</dbReference>
<dbReference type="InterPro" id="IPR029047">
    <property type="entry name" value="HSP70_peptide-bd_sf"/>
</dbReference>
<gene>
    <name evidence="4" type="ORF">GSPATT00035703001</name>
</gene>
<dbReference type="EMBL" id="CT868045">
    <property type="protein sequence ID" value="CAK66574.1"/>
    <property type="molecule type" value="Genomic_DNA"/>
</dbReference>
<dbReference type="GeneID" id="5019756"/>
<organism evidence="4 5">
    <name type="scientific">Paramecium tetraurelia</name>
    <dbReference type="NCBI Taxonomy" id="5888"/>
    <lineage>
        <taxon>Eukaryota</taxon>
        <taxon>Sar</taxon>
        <taxon>Alveolata</taxon>
        <taxon>Ciliophora</taxon>
        <taxon>Intramacronucleata</taxon>
        <taxon>Oligohymenophorea</taxon>
        <taxon>Peniculida</taxon>
        <taxon>Parameciidae</taxon>
        <taxon>Paramecium</taxon>
    </lineage>
</organism>
<keyword evidence="3" id="KW-0175">Coiled coil</keyword>
<accession>A0C707</accession>
<dbReference type="InterPro" id="IPR029048">
    <property type="entry name" value="HSP70_C_sf"/>
</dbReference>
<feature type="coiled-coil region" evidence="3">
    <location>
        <begin position="173"/>
        <end position="200"/>
    </location>
</feature>
<evidence type="ECO:0000313" key="4">
    <source>
        <dbReference type="EMBL" id="CAK66574.1"/>
    </source>
</evidence>
<dbReference type="AlphaFoldDB" id="A0C707"/>
<dbReference type="InterPro" id="IPR013126">
    <property type="entry name" value="Hsp_70_fam"/>
</dbReference>
<dbReference type="GO" id="GO:0140662">
    <property type="term" value="F:ATP-dependent protein folding chaperone"/>
    <property type="evidence" value="ECO:0007669"/>
    <property type="project" value="InterPro"/>
</dbReference>
<name>A0C707_PARTE</name>
<protein>
    <submittedName>
        <fullName evidence="4">Uncharacterized protein</fullName>
    </submittedName>
</protein>
<sequence>MTTLIARNTTIPTKKAQIFTTKNDYQSEIQIKIYLGYRYLTKDCLFLEQFNLTGIFPALKGVPEILITSEIDSDYTLTMTAQDLCSKNSNSIIIANFYKGLTREYIEKHILDAEKLEDEDKMIKSTIEEKNNLESTIYLIRNTINNEKFNLKFSNIEKSQYQLIVNETIEWIHKNQNVDIKEYQNKLQELEKVQQQLNQQVCLDDNDSQYAKAWFERSAKFSLG</sequence>
<dbReference type="STRING" id="5888.A0C707"/>
<reference evidence="4 5" key="1">
    <citation type="journal article" date="2006" name="Nature">
        <title>Global trends of whole-genome duplications revealed by the ciliate Paramecium tetraurelia.</title>
        <authorList>
            <consortium name="Genoscope"/>
            <person name="Aury J.-M."/>
            <person name="Jaillon O."/>
            <person name="Duret L."/>
            <person name="Noel B."/>
            <person name="Jubin C."/>
            <person name="Porcel B.M."/>
            <person name="Segurens B."/>
            <person name="Daubin V."/>
            <person name="Anthouard V."/>
            <person name="Aiach N."/>
            <person name="Arnaiz O."/>
            <person name="Billaut A."/>
            <person name="Beisson J."/>
            <person name="Blanc I."/>
            <person name="Bouhouche K."/>
            <person name="Camara F."/>
            <person name="Duharcourt S."/>
            <person name="Guigo R."/>
            <person name="Gogendeau D."/>
            <person name="Katinka M."/>
            <person name="Keller A.-M."/>
            <person name="Kissmehl R."/>
            <person name="Klotz C."/>
            <person name="Koll F."/>
            <person name="Le Moue A."/>
            <person name="Lepere C."/>
            <person name="Malinsky S."/>
            <person name="Nowacki M."/>
            <person name="Nowak J.K."/>
            <person name="Plattner H."/>
            <person name="Poulain J."/>
            <person name="Ruiz F."/>
            <person name="Serrano V."/>
            <person name="Zagulski M."/>
            <person name="Dessen P."/>
            <person name="Betermier M."/>
            <person name="Weissenbach J."/>
            <person name="Scarpelli C."/>
            <person name="Schachter V."/>
            <person name="Sperling L."/>
            <person name="Meyer E."/>
            <person name="Cohen J."/>
            <person name="Wincker P."/>
        </authorList>
    </citation>
    <scope>NUCLEOTIDE SEQUENCE [LARGE SCALE GENOMIC DNA]</scope>
    <source>
        <strain evidence="4 5">Stock d4-2</strain>
    </source>
</reference>
<dbReference type="HOGENOM" id="CLU_005965_10_0_1"/>
<dbReference type="SUPFAM" id="SSF100934">
    <property type="entry name" value="Heat shock protein 70kD (HSP70), C-terminal subdomain"/>
    <property type="match status" value="1"/>
</dbReference>
<evidence type="ECO:0000256" key="3">
    <source>
        <dbReference type="SAM" id="Coils"/>
    </source>
</evidence>
<dbReference type="eggNOG" id="KOG0100">
    <property type="taxonomic scope" value="Eukaryota"/>
</dbReference>
<evidence type="ECO:0000256" key="1">
    <source>
        <dbReference type="ARBA" id="ARBA00022741"/>
    </source>
</evidence>
<dbReference type="SUPFAM" id="SSF100920">
    <property type="entry name" value="Heat shock protein 70kD (HSP70), peptide-binding domain"/>
    <property type="match status" value="1"/>
</dbReference>
<proteinExistence type="predicted"/>
<dbReference type="Gene3D" id="2.60.34.10">
    <property type="entry name" value="Substrate Binding Domain Of DNAk, Chain A, domain 1"/>
    <property type="match status" value="1"/>
</dbReference>
<evidence type="ECO:0000313" key="5">
    <source>
        <dbReference type="Proteomes" id="UP000000600"/>
    </source>
</evidence>
<dbReference type="Proteomes" id="UP000000600">
    <property type="component" value="Unassembled WGS sequence"/>
</dbReference>
<dbReference type="InParanoid" id="A0C707"/>
<keyword evidence="2" id="KW-0067">ATP-binding</keyword>